<dbReference type="InterPro" id="IPR007167">
    <property type="entry name" value="Fe-transptr_FeoA-like"/>
</dbReference>
<dbReference type="Proteomes" id="UP000178526">
    <property type="component" value="Unassembled WGS sequence"/>
</dbReference>
<dbReference type="PANTHER" id="PTHR33238">
    <property type="entry name" value="IRON (METAL) DEPENDENT REPRESSOR, DTXR FAMILY"/>
    <property type="match status" value="1"/>
</dbReference>
<dbReference type="InterPro" id="IPR001367">
    <property type="entry name" value="Fe_dep_repressor"/>
</dbReference>
<keyword evidence="3" id="KW-0408">Iron</keyword>
<feature type="domain" description="Ferrous iron transporter FeoA-like" evidence="4">
    <location>
        <begin position="147"/>
        <end position="217"/>
    </location>
</feature>
<dbReference type="GO" id="GO:0046983">
    <property type="term" value="F:protein dimerization activity"/>
    <property type="evidence" value="ECO:0007669"/>
    <property type="project" value="InterPro"/>
</dbReference>
<dbReference type="EMBL" id="MGDB01000129">
    <property type="protein sequence ID" value="OGL39063.1"/>
    <property type="molecule type" value="Genomic_DNA"/>
</dbReference>
<dbReference type="SUPFAM" id="SSF50037">
    <property type="entry name" value="C-terminal domain of transcriptional repressors"/>
    <property type="match status" value="1"/>
</dbReference>
<dbReference type="GO" id="GO:0005737">
    <property type="term" value="C:cytoplasm"/>
    <property type="evidence" value="ECO:0007669"/>
    <property type="project" value="UniProtKB-SubCell"/>
</dbReference>
<reference evidence="5 6" key="1">
    <citation type="journal article" date="2016" name="Nat. Commun.">
        <title>Thousands of microbial genomes shed light on interconnected biogeochemical processes in an aquifer system.</title>
        <authorList>
            <person name="Anantharaman K."/>
            <person name="Brown C.T."/>
            <person name="Hug L.A."/>
            <person name="Sharon I."/>
            <person name="Castelle C.J."/>
            <person name="Probst A.J."/>
            <person name="Thomas B.C."/>
            <person name="Singh A."/>
            <person name="Wilkins M.J."/>
            <person name="Karaoz U."/>
            <person name="Brodie E.L."/>
            <person name="Williams K.H."/>
            <person name="Hubbard S.S."/>
            <person name="Banfield J.F."/>
        </authorList>
    </citation>
    <scope>NUCLEOTIDE SEQUENCE [LARGE SCALE GENOMIC DNA]</scope>
</reference>
<dbReference type="AlphaFoldDB" id="A0A1F7RBY6"/>
<dbReference type="InterPro" id="IPR008988">
    <property type="entry name" value="Transcriptional_repressor_C"/>
</dbReference>
<dbReference type="Gene3D" id="2.30.30.90">
    <property type="match status" value="1"/>
</dbReference>
<dbReference type="SMART" id="SM00529">
    <property type="entry name" value="HTH_DTXR"/>
    <property type="match status" value="1"/>
</dbReference>
<dbReference type="InterPro" id="IPR036388">
    <property type="entry name" value="WH-like_DNA-bd_sf"/>
</dbReference>
<dbReference type="InterPro" id="IPR036421">
    <property type="entry name" value="Fe_dep_repressor_sf"/>
</dbReference>
<dbReference type="SMART" id="SM00899">
    <property type="entry name" value="FeoA"/>
    <property type="match status" value="1"/>
</dbReference>
<evidence type="ECO:0000256" key="1">
    <source>
        <dbReference type="ARBA" id="ARBA00004496"/>
    </source>
</evidence>
<dbReference type="SUPFAM" id="SSF47979">
    <property type="entry name" value="Iron-dependent repressor protein, dimerization domain"/>
    <property type="match status" value="1"/>
</dbReference>
<comment type="caution">
    <text evidence="5">The sequence shown here is derived from an EMBL/GenBank/DDBJ whole genome shotgun (WGS) entry which is preliminary data.</text>
</comment>
<comment type="subunit">
    <text evidence="2">Homodimer.</text>
</comment>
<evidence type="ECO:0000313" key="5">
    <source>
        <dbReference type="EMBL" id="OGL39063.1"/>
    </source>
</evidence>
<dbReference type="Pfam" id="PF02742">
    <property type="entry name" value="Fe_dep_repr_C"/>
    <property type="match status" value="1"/>
</dbReference>
<dbReference type="InterPro" id="IPR022689">
    <property type="entry name" value="Iron_dep_repressor"/>
</dbReference>
<evidence type="ECO:0000256" key="3">
    <source>
        <dbReference type="ARBA" id="ARBA00023004"/>
    </source>
</evidence>
<evidence type="ECO:0000256" key="2">
    <source>
        <dbReference type="ARBA" id="ARBA00011738"/>
    </source>
</evidence>
<dbReference type="GO" id="GO:0046914">
    <property type="term" value="F:transition metal ion binding"/>
    <property type="evidence" value="ECO:0007669"/>
    <property type="project" value="InterPro"/>
</dbReference>
<name>A0A1F7RBY6_9BACT</name>
<dbReference type="InterPro" id="IPR038157">
    <property type="entry name" value="FeoA_core_dom"/>
</dbReference>
<protein>
    <recommendedName>
        <fullName evidence="4">Ferrous iron transporter FeoA-like domain-containing protein</fullName>
    </recommendedName>
</protein>
<dbReference type="Pfam" id="PF04023">
    <property type="entry name" value="FeoA"/>
    <property type="match status" value="1"/>
</dbReference>
<accession>A0A1F7RBY6</accession>
<comment type="subcellular location">
    <subcellularLocation>
        <location evidence="1">Cytoplasm</location>
    </subcellularLocation>
</comment>
<sequence>MITSEHREEALQLIGVLADEGEVNVDTIKKSFGERIGHDLLRNLVEKKMIIIDPKERITLTDEGRKNAMDIIRRHRLAERLLFDVLDIKNNELTESQACDFEHILNDEVADSICTLLGHPRFCPDGKPIPAGQCCGEKRDKVRSVVVSLESLQAGENGKIVYMCTSEHSRLDKLSSMGLFPGVMVKVHQRQPSFVIVFEETTLAMDYDIARDIYVRKI</sequence>
<dbReference type="PANTHER" id="PTHR33238:SF11">
    <property type="entry name" value="TRANSCRIPTIONAL REGULATOR MNTR"/>
    <property type="match status" value="1"/>
</dbReference>
<evidence type="ECO:0000259" key="4">
    <source>
        <dbReference type="SMART" id="SM00899"/>
    </source>
</evidence>
<dbReference type="Gene3D" id="1.10.10.10">
    <property type="entry name" value="Winged helix-like DNA-binding domain superfamily/Winged helix DNA-binding domain"/>
    <property type="match status" value="1"/>
</dbReference>
<gene>
    <name evidence="5" type="ORF">A2042_04790</name>
</gene>
<dbReference type="GO" id="GO:0003700">
    <property type="term" value="F:DNA-binding transcription factor activity"/>
    <property type="evidence" value="ECO:0007669"/>
    <property type="project" value="InterPro"/>
</dbReference>
<organism evidence="5 6">
    <name type="scientific">Candidatus Schekmanbacteria bacterium GWA2_38_11</name>
    <dbReference type="NCBI Taxonomy" id="1817876"/>
    <lineage>
        <taxon>Bacteria</taxon>
        <taxon>Candidatus Schekmaniibacteriota</taxon>
    </lineage>
</organism>
<proteinExistence type="predicted"/>
<evidence type="ECO:0000313" key="6">
    <source>
        <dbReference type="Proteomes" id="UP000178526"/>
    </source>
</evidence>
<dbReference type="InterPro" id="IPR050536">
    <property type="entry name" value="DtxR_MntR_Metal-Reg"/>
</dbReference>